<evidence type="ECO:0000313" key="4">
    <source>
        <dbReference type="Proteomes" id="UP001500782"/>
    </source>
</evidence>
<organism evidence="3 4">
    <name type="scientific">Bacillus carboniphilus</name>
    <dbReference type="NCBI Taxonomy" id="86663"/>
    <lineage>
        <taxon>Bacteria</taxon>
        <taxon>Bacillati</taxon>
        <taxon>Bacillota</taxon>
        <taxon>Bacilli</taxon>
        <taxon>Bacillales</taxon>
        <taxon>Bacillaceae</taxon>
        <taxon>Bacillus</taxon>
    </lineage>
</organism>
<dbReference type="EMBL" id="BAAADJ010000017">
    <property type="protein sequence ID" value="GAA0325948.1"/>
    <property type="molecule type" value="Genomic_DNA"/>
</dbReference>
<dbReference type="InterPro" id="IPR007210">
    <property type="entry name" value="ABC_Gly_betaine_transp_sub-bd"/>
</dbReference>
<dbReference type="CDD" id="cd13641">
    <property type="entry name" value="PBP2_HisX_like"/>
    <property type="match status" value="1"/>
</dbReference>
<protein>
    <submittedName>
        <fullName evidence="3">ABC transporter substrate-binding protein</fullName>
    </submittedName>
</protein>
<feature type="signal peptide" evidence="1">
    <location>
        <begin position="1"/>
        <end position="20"/>
    </location>
</feature>
<dbReference type="Gene3D" id="3.40.190.100">
    <property type="entry name" value="Glycine betaine-binding periplasmic protein, domain 2"/>
    <property type="match status" value="1"/>
</dbReference>
<dbReference type="PROSITE" id="PS51257">
    <property type="entry name" value="PROKAR_LIPOPROTEIN"/>
    <property type="match status" value="1"/>
</dbReference>
<dbReference type="Pfam" id="PF04069">
    <property type="entry name" value="OpuAC"/>
    <property type="match status" value="1"/>
</dbReference>
<reference evidence="3 4" key="1">
    <citation type="journal article" date="2019" name="Int. J. Syst. Evol. Microbiol.">
        <title>The Global Catalogue of Microorganisms (GCM) 10K type strain sequencing project: providing services to taxonomists for standard genome sequencing and annotation.</title>
        <authorList>
            <consortium name="The Broad Institute Genomics Platform"/>
            <consortium name="The Broad Institute Genome Sequencing Center for Infectious Disease"/>
            <person name="Wu L."/>
            <person name="Ma J."/>
        </authorList>
    </citation>
    <scope>NUCLEOTIDE SEQUENCE [LARGE SCALE GENOMIC DNA]</scope>
    <source>
        <strain evidence="3 4">JCM 9731</strain>
    </source>
</reference>
<comment type="caution">
    <text evidence="3">The sequence shown here is derived from an EMBL/GenBank/DDBJ whole genome shotgun (WGS) entry which is preliminary data.</text>
</comment>
<name>A0ABN0W5V3_9BACI</name>
<dbReference type="RefSeq" id="WP_343797929.1">
    <property type="nucleotide sequence ID" value="NZ_BAAADJ010000017.1"/>
</dbReference>
<accession>A0ABN0W5V3</accession>
<evidence type="ECO:0000259" key="2">
    <source>
        <dbReference type="Pfam" id="PF04069"/>
    </source>
</evidence>
<gene>
    <name evidence="3" type="ORF">GCM10008967_15660</name>
</gene>
<feature type="chain" id="PRO_5047476943" evidence="1">
    <location>
        <begin position="21"/>
        <end position="333"/>
    </location>
</feature>
<evidence type="ECO:0000313" key="3">
    <source>
        <dbReference type="EMBL" id="GAA0325948.1"/>
    </source>
</evidence>
<proteinExistence type="predicted"/>
<sequence>MRKSLIIMLSALLVVLAACSSGEGEKKLEKIVLADAGWDSIRFHNSVAQIILEKGLGYETDVTTGSTAATIQGLRQGDINAYMEVWTDNILELYTESIDSGDIIKTSINFDDNAQGLYVPTYVIEGDSERGIEPMAPDLKTVADLAKYPEVFEDPEDPGKGRVIGGPSGWAVSEYLATKMKTYELEDTFNYFMPGSDAAIVTSLAAAYESGEAWVGYYWSPTWVTAQYDMTLLEEPEFDRAVWDENKGTEFPPNDVVTAVHKDLPDQAPDVVEFLKNYETSSALTEEALGYMKDNDASADEAAVWWMKQHEDLWTTWVSEDVAEKVKDALANM</sequence>
<keyword evidence="4" id="KW-1185">Reference proteome</keyword>
<dbReference type="Gene3D" id="3.40.190.10">
    <property type="entry name" value="Periplasmic binding protein-like II"/>
    <property type="match status" value="1"/>
</dbReference>
<feature type="domain" description="ABC-type glycine betaine transport system substrate-binding" evidence="2">
    <location>
        <begin position="30"/>
        <end position="309"/>
    </location>
</feature>
<evidence type="ECO:0000256" key="1">
    <source>
        <dbReference type="SAM" id="SignalP"/>
    </source>
</evidence>
<dbReference type="SUPFAM" id="SSF53850">
    <property type="entry name" value="Periplasmic binding protein-like II"/>
    <property type="match status" value="1"/>
</dbReference>
<keyword evidence="1" id="KW-0732">Signal</keyword>
<dbReference type="Proteomes" id="UP001500782">
    <property type="component" value="Unassembled WGS sequence"/>
</dbReference>